<feature type="transmembrane region" description="Helical" evidence="1">
    <location>
        <begin position="281"/>
        <end position="304"/>
    </location>
</feature>
<organism evidence="3 4">
    <name type="scientific">Methanobrevibacter millerae</name>
    <dbReference type="NCBI Taxonomy" id="230361"/>
    <lineage>
        <taxon>Archaea</taxon>
        <taxon>Methanobacteriati</taxon>
        <taxon>Methanobacteriota</taxon>
        <taxon>Methanomada group</taxon>
        <taxon>Methanobacteria</taxon>
        <taxon>Methanobacteriales</taxon>
        <taxon>Methanobacteriaceae</taxon>
        <taxon>Methanobrevibacter</taxon>
    </lineage>
</organism>
<reference evidence="3" key="1">
    <citation type="submission" date="2019-04" db="EMBL/GenBank/DDBJ databases">
        <title>Evolution of Biomass-Degrading Anaerobic Consortia Revealed by Metagenomics.</title>
        <authorList>
            <person name="Peng X."/>
        </authorList>
    </citation>
    <scope>NUCLEOTIDE SEQUENCE</scope>
    <source>
        <strain evidence="3">SIG13</strain>
    </source>
</reference>
<feature type="transmembrane region" description="Helical" evidence="1">
    <location>
        <begin position="310"/>
        <end position="333"/>
    </location>
</feature>
<dbReference type="InterPro" id="IPR020846">
    <property type="entry name" value="MFS_dom"/>
</dbReference>
<dbReference type="InterPro" id="IPR011701">
    <property type="entry name" value="MFS"/>
</dbReference>
<dbReference type="AlphaFoldDB" id="A0A8T3VQP1"/>
<feature type="transmembrane region" description="Helical" evidence="1">
    <location>
        <begin position="221"/>
        <end position="244"/>
    </location>
</feature>
<feature type="transmembrane region" description="Helical" evidence="1">
    <location>
        <begin position="345"/>
        <end position="365"/>
    </location>
</feature>
<keyword evidence="1" id="KW-1133">Transmembrane helix</keyword>
<feature type="transmembrane region" description="Helical" evidence="1">
    <location>
        <begin position="12"/>
        <end position="33"/>
    </location>
</feature>
<protein>
    <submittedName>
        <fullName evidence="3">MFS transporter</fullName>
    </submittedName>
</protein>
<feature type="transmembrane region" description="Helical" evidence="1">
    <location>
        <begin position="83"/>
        <end position="104"/>
    </location>
</feature>
<dbReference type="Gene3D" id="1.20.1250.20">
    <property type="entry name" value="MFS general substrate transporter like domains"/>
    <property type="match status" value="1"/>
</dbReference>
<dbReference type="Proteomes" id="UP000713479">
    <property type="component" value="Unassembled WGS sequence"/>
</dbReference>
<dbReference type="CDD" id="cd17324">
    <property type="entry name" value="MFS_NepI_like"/>
    <property type="match status" value="1"/>
</dbReference>
<dbReference type="PROSITE" id="PS50850">
    <property type="entry name" value="MFS"/>
    <property type="match status" value="1"/>
</dbReference>
<feature type="transmembrane region" description="Helical" evidence="1">
    <location>
        <begin position="170"/>
        <end position="189"/>
    </location>
</feature>
<name>A0A8T3VQP1_9EURY</name>
<dbReference type="EMBL" id="SUTF01000006">
    <property type="protein sequence ID" value="MBE6510738.1"/>
    <property type="molecule type" value="Genomic_DNA"/>
</dbReference>
<dbReference type="Pfam" id="PF07690">
    <property type="entry name" value="MFS_1"/>
    <property type="match status" value="1"/>
</dbReference>
<keyword evidence="1" id="KW-0472">Membrane</keyword>
<dbReference type="GO" id="GO:0022857">
    <property type="term" value="F:transmembrane transporter activity"/>
    <property type="evidence" value="ECO:0007669"/>
    <property type="project" value="InterPro"/>
</dbReference>
<feature type="transmembrane region" description="Helical" evidence="1">
    <location>
        <begin position="371"/>
        <end position="390"/>
    </location>
</feature>
<feature type="transmembrane region" description="Helical" evidence="1">
    <location>
        <begin position="256"/>
        <end position="274"/>
    </location>
</feature>
<feature type="domain" description="Major facilitator superfamily (MFS) profile" evidence="2">
    <location>
        <begin position="13"/>
        <end position="395"/>
    </location>
</feature>
<feature type="transmembrane region" description="Helical" evidence="1">
    <location>
        <begin position="53"/>
        <end position="71"/>
    </location>
</feature>
<gene>
    <name evidence="3" type="ORF">E7Z74_05680</name>
</gene>
<evidence type="ECO:0000313" key="4">
    <source>
        <dbReference type="Proteomes" id="UP000713479"/>
    </source>
</evidence>
<evidence type="ECO:0000313" key="3">
    <source>
        <dbReference type="EMBL" id="MBE6510738.1"/>
    </source>
</evidence>
<accession>A0A8T3VQP1</accession>
<dbReference type="PANTHER" id="PTHR42910:SF1">
    <property type="entry name" value="MAJOR FACILITATOR SUPERFAMILY (MFS) PROFILE DOMAIN-CONTAINING PROTEIN"/>
    <property type="match status" value="1"/>
</dbReference>
<feature type="transmembrane region" description="Helical" evidence="1">
    <location>
        <begin position="110"/>
        <end position="127"/>
    </location>
</feature>
<feature type="transmembrane region" description="Helical" evidence="1">
    <location>
        <begin position="139"/>
        <end position="164"/>
    </location>
</feature>
<proteinExistence type="predicted"/>
<sequence length="405" mass="43998">MNELKNNKTVEMTKFLAILFAICSGLAIGNLYWSQPLLVQIMNGFGLPAANGGLLVTATQIGYAIGIFFIVPLGDFVQRKRLISLVMALSIIALISCALSPSFIILSLSLFSMGIVTISGQIILPLAGDLSKEEERGHIVGIVSSGITTGILFSRFASGIIAGFWGWRSVYIIAAILNIIMVLTIIYVLPKIPRKNKLKSYKKLLLSVFTTFKRHKTLPRILLHSGLIFGLVFNIFWTSITFLLSGEPFNYNTFQIGLVSLAGLTAAVFGLGIGKLQDKGLSVPALGIFIIISLVTMLCGLVFYDSIIAIIIIAAIISVAVQGISVLTQARLFNLSNEERSRLNTVFVVNNFIFGAIGSALSSLLWSLGGWQYVMIGASLISLIALMVWLSSKSSFNKFDNEIRT</sequence>
<evidence type="ECO:0000256" key="1">
    <source>
        <dbReference type="SAM" id="Phobius"/>
    </source>
</evidence>
<dbReference type="PANTHER" id="PTHR42910">
    <property type="entry name" value="TRANSPORTER SCO4007-RELATED"/>
    <property type="match status" value="1"/>
</dbReference>
<dbReference type="SUPFAM" id="SSF103473">
    <property type="entry name" value="MFS general substrate transporter"/>
    <property type="match status" value="1"/>
</dbReference>
<comment type="caution">
    <text evidence="3">The sequence shown here is derived from an EMBL/GenBank/DDBJ whole genome shotgun (WGS) entry which is preliminary data.</text>
</comment>
<dbReference type="InterPro" id="IPR036259">
    <property type="entry name" value="MFS_trans_sf"/>
</dbReference>
<evidence type="ECO:0000259" key="2">
    <source>
        <dbReference type="PROSITE" id="PS50850"/>
    </source>
</evidence>
<keyword evidence="1" id="KW-0812">Transmembrane</keyword>